<keyword evidence="8 11" id="KW-0256">Endoplasmic reticulum</keyword>
<dbReference type="PANTHER" id="PTHR12468:SF2">
    <property type="entry name" value="GPI MANNOSYLTRANSFERASE 2"/>
    <property type="match status" value="1"/>
</dbReference>
<dbReference type="PANTHER" id="PTHR12468">
    <property type="entry name" value="GPI MANNOSYLTRANSFERASE 2"/>
    <property type="match status" value="1"/>
</dbReference>
<dbReference type="GO" id="GO:0005789">
    <property type="term" value="C:endoplasmic reticulum membrane"/>
    <property type="evidence" value="ECO:0007669"/>
    <property type="project" value="UniProtKB-SubCell"/>
</dbReference>
<dbReference type="OrthoDB" id="10252502at2759"/>
<evidence type="ECO:0000256" key="10">
    <source>
        <dbReference type="ARBA" id="ARBA00023136"/>
    </source>
</evidence>
<comment type="similarity">
    <text evidence="3 11">Belongs to the PIGV family.</text>
</comment>
<feature type="transmembrane region" description="Helical" evidence="11">
    <location>
        <begin position="112"/>
        <end position="145"/>
    </location>
</feature>
<comment type="caution">
    <text evidence="13">The sequence shown here is derived from an EMBL/GenBank/DDBJ whole genome shotgun (WGS) entry which is preliminary data.</text>
</comment>
<evidence type="ECO:0000313" key="14">
    <source>
        <dbReference type="Proteomes" id="UP000315496"/>
    </source>
</evidence>
<dbReference type="VEuPathDB" id="GiardiaDB:GMRT_16326"/>
<evidence type="ECO:0000256" key="12">
    <source>
        <dbReference type="SAM" id="SignalP"/>
    </source>
</evidence>
<comment type="function">
    <text evidence="11">Mannosyltransferase involved in glycosylphosphatidylinositol-anchor biosynthesis.</text>
</comment>
<proteinExistence type="inferred from homology"/>
<feature type="transmembrane region" description="Helical" evidence="11">
    <location>
        <begin position="73"/>
        <end position="92"/>
    </location>
</feature>
<evidence type="ECO:0000256" key="5">
    <source>
        <dbReference type="ARBA" id="ARBA00022676"/>
    </source>
</evidence>
<evidence type="ECO:0000256" key="3">
    <source>
        <dbReference type="ARBA" id="ARBA00008698"/>
    </source>
</evidence>
<keyword evidence="14" id="KW-1185">Reference proteome</keyword>
<evidence type="ECO:0000256" key="4">
    <source>
        <dbReference type="ARBA" id="ARBA00022502"/>
    </source>
</evidence>
<evidence type="ECO:0000313" key="13">
    <source>
        <dbReference type="EMBL" id="TNJ29672.1"/>
    </source>
</evidence>
<keyword evidence="10 11" id="KW-0472">Membrane</keyword>
<evidence type="ECO:0000256" key="1">
    <source>
        <dbReference type="ARBA" id="ARBA00004477"/>
    </source>
</evidence>
<dbReference type="EC" id="2.4.1.-" evidence="11"/>
<evidence type="ECO:0000256" key="9">
    <source>
        <dbReference type="ARBA" id="ARBA00022989"/>
    </source>
</evidence>
<organism evidence="13 14">
    <name type="scientific">Giardia muris</name>
    <dbReference type="NCBI Taxonomy" id="5742"/>
    <lineage>
        <taxon>Eukaryota</taxon>
        <taxon>Metamonada</taxon>
        <taxon>Diplomonadida</taxon>
        <taxon>Hexamitidae</taxon>
        <taxon>Giardiinae</taxon>
        <taxon>Giardia</taxon>
    </lineage>
</organism>
<dbReference type="EMBL" id="VDLU01000001">
    <property type="protein sequence ID" value="TNJ29672.1"/>
    <property type="molecule type" value="Genomic_DNA"/>
</dbReference>
<comment type="subcellular location">
    <subcellularLocation>
        <location evidence="1 11">Endoplasmic reticulum membrane</location>
        <topology evidence="1 11">Multi-pass membrane protein</topology>
    </subcellularLocation>
</comment>
<keyword evidence="12" id="KW-0732">Signal</keyword>
<dbReference type="AlphaFoldDB" id="A0A4Z1SUV7"/>
<feature type="signal peptide" evidence="12">
    <location>
        <begin position="1"/>
        <end position="28"/>
    </location>
</feature>
<feature type="chain" id="PRO_5021451179" description="GPI mannosyltransferase 2" evidence="12">
    <location>
        <begin position="29"/>
        <end position="353"/>
    </location>
</feature>
<reference evidence="13 14" key="1">
    <citation type="submission" date="2019-05" db="EMBL/GenBank/DDBJ databases">
        <title>The compact genome of Giardia muris reveals important steps in the evolution of intestinal protozoan parasites.</title>
        <authorList>
            <person name="Xu F."/>
            <person name="Jimenez-Gonzalez A."/>
            <person name="Einarsson E."/>
            <person name="Astvaldsson A."/>
            <person name="Peirasmaki D."/>
            <person name="Eckmann L."/>
            <person name="Andersson J.O."/>
            <person name="Svard S.G."/>
            <person name="Jerlstrom-Hultqvist J."/>
        </authorList>
    </citation>
    <scope>NUCLEOTIDE SEQUENCE [LARGE SCALE GENOMIC DNA]</scope>
    <source>
        <strain evidence="13 14">Roberts-Thomson</strain>
    </source>
</reference>
<evidence type="ECO:0000256" key="7">
    <source>
        <dbReference type="ARBA" id="ARBA00022692"/>
    </source>
</evidence>
<protein>
    <recommendedName>
        <fullName evidence="11">GPI mannosyltransferase 2</fullName>
        <ecNumber evidence="11">2.4.1.-</ecNumber>
    </recommendedName>
</protein>
<dbReference type="UniPathway" id="UPA00196"/>
<name>A0A4Z1SUV7_GIAMU</name>
<evidence type="ECO:0000256" key="2">
    <source>
        <dbReference type="ARBA" id="ARBA00004687"/>
    </source>
</evidence>
<accession>A0A4Z1SUV7</accession>
<dbReference type="GO" id="GO:0004376">
    <property type="term" value="F:GPI mannosyltransferase activity"/>
    <property type="evidence" value="ECO:0007669"/>
    <property type="project" value="InterPro"/>
</dbReference>
<dbReference type="GO" id="GO:0006506">
    <property type="term" value="P:GPI anchor biosynthetic process"/>
    <property type="evidence" value="ECO:0007669"/>
    <property type="project" value="UniProtKB-UniPathway"/>
</dbReference>
<keyword evidence="6 11" id="KW-0808">Transferase</keyword>
<evidence type="ECO:0000256" key="8">
    <source>
        <dbReference type="ARBA" id="ARBA00022824"/>
    </source>
</evidence>
<dbReference type="GO" id="GO:0031501">
    <property type="term" value="C:mannosyltransferase complex"/>
    <property type="evidence" value="ECO:0007669"/>
    <property type="project" value="TreeGrafter"/>
</dbReference>
<gene>
    <name evidence="13" type="ORF">GMRT_16326</name>
</gene>
<keyword evidence="9 11" id="KW-1133">Transmembrane helix</keyword>
<dbReference type="GO" id="GO:0000009">
    <property type="term" value="F:alpha-1,6-mannosyltransferase activity"/>
    <property type="evidence" value="ECO:0007669"/>
    <property type="project" value="InterPro"/>
</dbReference>
<comment type="pathway">
    <text evidence="2 11">Glycolipid biosynthesis; glycosylphosphatidylinositol-anchor biosynthesis.</text>
</comment>
<dbReference type="Proteomes" id="UP000315496">
    <property type="component" value="Chromosome 1"/>
</dbReference>
<keyword evidence="5 11" id="KW-0328">Glycosyltransferase</keyword>
<feature type="transmembrane region" description="Helical" evidence="11">
    <location>
        <begin position="151"/>
        <end position="177"/>
    </location>
</feature>
<evidence type="ECO:0000256" key="6">
    <source>
        <dbReference type="ARBA" id="ARBA00022679"/>
    </source>
</evidence>
<comment type="caution">
    <text evidence="11">Lacks conserved residue(s) required for the propagation of feature annotation.</text>
</comment>
<dbReference type="InterPro" id="IPR007315">
    <property type="entry name" value="PIG-V/Gpi18"/>
</dbReference>
<dbReference type="Pfam" id="PF04188">
    <property type="entry name" value="Mannosyl_trans2"/>
    <property type="match status" value="1"/>
</dbReference>
<feature type="transmembrane region" description="Helical" evidence="11">
    <location>
        <begin position="331"/>
        <end position="352"/>
    </location>
</feature>
<sequence>MHGGTIAIRAAAPLLVLLLVGLLPPALPTYAESGLAWWEKPFTSWDVEWFLSIAGGGYTTEQRLAFFPMLPWLLRWLGLWGVILINCILRCVNLWLSTKLLGRLGVDGGKELIFALTASPITVFETAPYTESLFATCSMIFILLWVKGELYSVQILMTGLAGLTRNTTVFLAGYYLFTLLFNVPKGRRMISLALLPVPIVQTLVPLKCRLSTFYNRSVGVLESMQLYSAIQERYWNVGFGRYWKLKNLPRFLLASPWIYYSLHSLWMELQRILKEDRFRPSPRLAVCLHNMALCILVVSTANVEILTRILFSSTPWLYGYLSTQRKEDQLWKYLFVGYASLGCLLFGCFLPWT</sequence>
<evidence type="ECO:0000256" key="11">
    <source>
        <dbReference type="RuleBase" id="RU363112"/>
    </source>
</evidence>
<keyword evidence="7 11" id="KW-0812">Transmembrane</keyword>
<keyword evidence="4 11" id="KW-0337">GPI-anchor biosynthesis</keyword>